<evidence type="ECO:0000256" key="7">
    <source>
        <dbReference type="ARBA" id="ARBA00022679"/>
    </source>
</evidence>
<evidence type="ECO:0000313" key="16">
    <source>
        <dbReference type="Proteomes" id="UP000612893"/>
    </source>
</evidence>
<keyword evidence="9" id="KW-0418">Kinase</keyword>
<feature type="transmembrane region" description="Helical" evidence="13">
    <location>
        <begin position="136"/>
        <end position="155"/>
    </location>
</feature>
<keyword evidence="8" id="KW-0547">Nucleotide-binding</keyword>
<dbReference type="SUPFAM" id="SSF47384">
    <property type="entry name" value="Homodimeric domain of signal transducing histidine kinase"/>
    <property type="match status" value="1"/>
</dbReference>
<keyword evidence="7" id="KW-0808">Transferase</keyword>
<dbReference type="PRINTS" id="PR00344">
    <property type="entry name" value="BCTRLSENSOR"/>
</dbReference>
<dbReference type="GO" id="GO:0005524">
    <property type="term" value="F:ATP binding"/>
    <property type="evidence" value="ECO:0007669"/>
    <property type="project" value="UniProtKB-KW"/>
</dbReference>
<dbReference type="Pfam" id="PF02518">
    <property type="entry name" value="HATPase_c"/>
    <property type="match status" value="1"/>
</dbReference>
<sequence length="481" mass="51533">MSALRDPLLWLRAAIDGQSYRNAVFLATRFLLGIFYFVVFVTMASVGFSLLPVLVGIPVLALTLAVMWAFASFERDLARWLLDIEIPPMSLPQAPGLSYWRRARAHLGNAVTWKSLAYVLLQMPVGLIVFGLQSTLLTAALALSAVPVVYLVDVLTYRPAGGTFQGVFLPLTGATAGFEPGTLLIAVALGAGGFGLFVLVLQIGNAVAAGWGVAARHMLSLTDSELRLGEARLLAEAEHSRAERANESRRELVANVSHELRTPLASIKAHVESLTTPEGGRPSPADSERYLNVIARETERLSSLVDDLLVVAGADAGGLRLTTGPVSLREVVDHVHSALAPLARRERRVTLVKSLPEEALPLVIADRDRLIQVLMNLVRNACAYTQEGGIVSIEATAAGAGVRISVSDTGMGIPPDELERVFERFYRTDASRTRSTGGFGLGLSIARDLIEAMRGTLTAESELGVGSRFTVWLPAVSPGAP</sequence>
<evidence type="ECO:0000256" key="8">
    <source>
        <dbReference type="ARBA" id="ARBA00022741"/>
    </source>
</evidence>
<dbReference type="SUPFAM" id="SSF55874">
    <property type="entry name" value="ATPase domain of HSP90 chaperone/DNA topoisomerase II/histidine kinase"/>
    <property type="match status" value="1"/>
</dbReference>
<keyword evidence="6" id="KW-0597">Phosphoprotein</keyword>
<gene>
    <name evidence="15" type="ORF">JF922_23655</name>
</gene>
<proteinExistence type="predicted"/>
<dbReference type="GO" id="GO:0005886">
    <property type="term" value="C:plasma membrane"/>
    <property type="evidence" value="ECO:0007669"/>
    <property type="project" value="UniProtKB-SubCell"/>
</dbReference>
<evidence type="ECO:0000259" key="14">
    <source>
        <dbReference type="PROSITE" id="PS50109"/>
    </source>
</evidence>
<organism evidence="15 16">
    <name type="scientific">Candidatus Nephthysia bennettiae</name>
    <dbReference type="NCBI Taxonomy" id="3127016"/>
    <lineage>
        <taxon>Bacteria</taxon>
        <taxon>Bacillati</taxon>
        <taxon>Candidatus Dormiibacterota</taxon>
        <taxon>Candidatus Dormibacteria</taxon>
        <taxon>Candidatus Dormibacterales</taxon>
        <taxon>Candidatus Dormibacteraceae</taxon>
        <taxon>Candidatus Nephthysia</taxon>
    </lineage>
</organism>
<keyword evidence="16" id="KW-1185">Reference proteome</keyword>
<dbReference type="PROSITE" id="PS50109">
    <property type="entry name" value="HIS_KIN"/>
    <property type="match status" value="1"/>
</dbReference>
<dbReference type="CDD" id="cd00082">
    <property type="entry name" value="HisKA"/>
    <property type="match status" value="1"/>
</dbReference>
<dbReference type="InterPro" id="IPR025828">
    <property type="entry name" value="Put_sensor_dom"/>
</dbReference>
<reference evidence="15" key="1">
    <citation type="submission" date="2020-10" db="EMBL/GenBank/DDBJ databases">
        <title>Ca. Dormibacterota MAGs.</title>
        <authorList>
            <person name="Montgomery K."/>
        </authorList>
    </citation>
    <scope>NUCLEOTIDE SEQUENCE [LARGE SCALE GENOMIC DNA]</scope>
    <source>
        <strain evidence="15">SC8812_S17_10</strain>
    </source>
</reference>
<keyword evidence="12 13" id="KW-0472">Membrane</keyword>
<keyword evidence="11" id="KW-0902">Two-component regulatory system</keyword>
<evidence type="ECO:0000256" key="11">
    <source>
        <dbReference type="ARBA" id="ARBA00023012"/>
    </source>
</evidence>
<dbReference type="RefSeq" id="WP_338205105.1">
    <property type="nucleotide sequence ID" value="NZ_JAEKNR010000234.1"/>
</dbReference>
<evidence type="ECO:0000256" key="5">
    <source>
        <dbReference type="ARBA" id="ARBA00022475"/>
    </source>
</evidence>
<dbReference type="EC" id="2.7.13.3" evidence="4"/>
<dbReference type="GO" id="GO:0045121">
    <property type="term" value="C:membrane raft"/>
    <property type="evidence" value="ECO:0007669"/>
    <property type="project" value="UniProtKB-SubCell"/>
</dbReference>
<evidence type="ECO:0000256" key="4">
    <source>
        <dbReference type="ARBA" id="ARBA00012438"/>
    </source>
</evidence>
<dbReference type="Pfam" id="PF00512">
    <property type="entry name" value="HisKA"/>
    <property type="match status" value="1"/>
</dbReference>
<evidence type="ECO:0000256" key="6">
    <source>
        <dbReference type="ARBA" id="ARBA00022553"/>
    </source>
</evidence>
<feature type="transmembrane region" description="Helical" evidence="13">
    <location>
        <begin position="20"/>
        <end position="44"/>
    </location>
</feature>
<dbReference type="Pfam" id="PF13796">
    <property type="entry name" value="Sensor"/>
    <property type="match status" value="1"/>
</dbReference>
<dbReference type="Gene3D" id="3.30.565.10">
    <property type="entry name" value="Histidine kinase-like ATPase, C-terminal domain"/>
    <property type="match status" value="1"/>
</dbReference>
<dbReference type="InterPro" id="IPR003661">
    <property type="entry name" value="HisK_dim/P_dom"/>
</dbReference>
<protein>
    <recommendedName>
        <fullName evidence="4">histidine kinase</fullName>
        <ecNumber evidence="4">2.7.13.3</ecNumber>
    </recommendedName>
</protein>
<dbReference type="CDD" id="cd00075">
    <property type="entry name" value="HATPase"/>
    <property type="match status" value="1"/>
</dbReference>
<dbReference type="FunFam" id="1.10.287.130:FF:000001">
    <property type="entry name" value="Two-component sensor histidine kinase"/>
    <property type="match status" value="1"/>
</dbReference>
<keyword evidence="13" id="KW-1133">Transmembrane helix</keyword>
<dbReference type="GO" id="GO:0000160">
    <property type="term" value="P:phosphorelay signal transduction system"/>
    <property type="evidence" value="ECO:0007669"/>
    <property type="project" value="UniProtKB-KW"/>
</dbReference>
<evidence type="ECO:0000256" key="2">
    <source>
        <dbReference type="ARBA" id="ARBA00004236"/>
    </source>
</evidence>
<evidence type="ECO:0000313" key="15">
    <source>
        <dbReference type="EMBL" id="MBJ7601054.1"/>
    </source>
</evidence>
<dbReference type="EMBL" id="JAEKNR010000234">
    <property type="protein sequence ID" value="MBJ7601054.1"/>
    <property type="molecule type" value="Genomic_DNA"/>
</dbReference>
<dbReference type="GO" id="GO:0004673">
    <property type="term" value="F:protein histidine kinase activity"/>
    <property type="evidence" value="ECO:0007669"/>
    <property type="project" value="UniProtKB-EC"/>
</dbReference>
<keyword evidence="10" id="KW-0067">ATP-binding</keyword>
<dbReference type="Gene3D" id="1.10.287.130">
    <property type="match status" value="1"/>
</dbReference>
<evidence type="ECO:0000256" key="9">
    <source>
        <dbReference type="ARBA" id="ARBA00022777"/>
    </source>
</evidence>
<comment type="catalytic activity">
    <reaction evidence="1">
        <text>ATP + protein L-histidine = ADP + protein N-phospho-L-histidine.</text>
        <dbReference type="EC" id="2.7.13.3"/>
    </reaction>
</comment>
<evidence type="ECO:0000256" key="1">
    <source>
        <dbReference type="ARBA" id="ARBA00000085"/>
    </source>
</evidence>
<dbReference type="InterPro" id="IPR004358">
    <property type="entry name" value="Sig_transdc_His_kin-like_C"/>
</dbReference>
<keyword evidence="13" id="KW-0812">Transmembrane</keyword>
<dbReference type="SMART" id="SM00388">
    <property type="entry name" value="HisKA"/>
    <property type="match status" value="1"/>
</dbReference>
<comment type="subcellular location">
    <subcellularLocation>
        <location evidence="2">Cell membrane</location>
    </subcellularLocation>
    <subcellularLocation>
        <location evidence="3">Membrane raft</location>
        <topology evidence="3">Multi-pass membrane protein</topology>
    </subcellularLocation>
</comment>
<dbReference type="SMART" id="SM00387">
    <property type="entry name" value="HATPase_c"/>
    <property type="match status" value="1"/>
</dbReference>
<evidence type="ECO:0000256" key="3">
    <source>
        <dbReference type="ARBA" id="ARBA00004314"/>
    </source>
</evidence>
<dbReference type="InterPro" id="IPR036097">
    <property type="entry name" value="HisK_dim/P_sf"/>
</dbReference>
<evidence type="ECO:0000256" key="10">
    <source>
        <dbReference type="ARBA" id="ARBA00022840"/>
    </source>
</evidence>
<dbReference type="PANTHER" id="PTHR43047">
    <property type="entry name" value="TWO-COMPONENT HISTIDINE PROTEIN KINASE"/>
    <property type="match status" value="1"/>
</dbReference>
<feature type="transmembrane region" description="Helical" evidence="13">
    <location>
        <begin position="50"/>
        <end position="71"/>
    </location>
</feature>
<keyword evidence="5" id="KW-1003">Cell membrane</keyword>
<dbReference type="InterPro" id="IPR003594">
    <property type="entry name" value="HATPase_dom"/>
</dbReference>
<accession>A0A934NBM9</accession>
<name>A0A934NBM9_9BACT</name>
<dbReference type="AlphaFoldDB" id="A0A934NBM9"/>
<comment type="caution">
    <text evidence="15">The sequence shown here is derived from an EMBL/GenBank/DDBJ whole genome shotgun (WGS) entry which is preliminary data.</text>
</comment>
<dbReference type="InterPro" id="IPR036890">
    <property type="entry name" value="HATPase_C_sf"/>
</dbReference>
<evidence type="ECO:0000256" key="12">
    <source>
        <dbReference type="ARBA" id="ARBA00023136"/>
    </source>
</evidence>
<dbReference type="PANTHER" id="PTHR43047:SF72">
    <property type="entry name" value="OSMOSENSING HISTIDINE PROTEIN KINASE SLN1"/>
    <property type="match status" value="1"/>
</dbReference>
<feature type="transmembrane region" description="Helical" evidence="13">
    <location>
        <begin position="167"/>
        <end position="188"/>
    </location>
</feature>
<feature type="transmembrane region" description="Helical" evidence="13">
    <location>
        <begin position="194"/>
        <end position="214"/>
    </location>
</feature>
<dbReference type="InterPro" id="IPR005467">
    <property type="entry name" value="His_kinase_dom"/>
</dbReference>
<dbReference type="FunFam" id="3.30.565.10:FF:000023">
    <property type="entry name" value="PAS domain-containing sensor histidine kinase"/>
    <property type="match status" value="1"/>
</dbReference>
<dbReference type="Proteomes" id="UP000612893">
    <property type="component" value="Unassembled WGS sequence"/>
</dbReference>
<evidence type="ECO:0000256" key="13">
    <source>
        <dbReference type="SAM" id="Phobius"/>
    </source>
</evidence>
<feature type="domain" description="Histidine kinase" evidence="14">
    <location>
        <begin position="255"/>
        <end position="477"/>
    </location>
</feature>